<keyword evidence="3" id="KW-1185">Reference proteome</keyword>
<dbReference type="EMBL" id="JSZA02000213">
    <property type="protein sequence ID" value="TGO02136.1"/>
    <property type="molecule type" value="Genomic_DNA"/>
</dbReference>
<gene>
    <name evidence="2" type="ORF">PN36_29890</name>
</gene>
<feature type="transmembrane region" description="Helical" evidence="1">
    <location>
        <begin position="14"/>
        <end position="34"/>
    </location>
</feature>
<evidence type="ECO:0000256" key="1">
    <source>
        <dbReference type="SAM" id="Phobius"/>
    </source>
</evidence>
<organism evidence="2 3">
    <name type="scientific">Candidatus Thiomargarita nelsonii</name>
    <dbReference type="NCBI Taxonomy" id="1003181"/>
    <lineage>
        <taxon>Bacteria</taxon>
        <taxon>Pseudomonadati</taxon>
        <taxon>Pseudomonadota</taxon>
        <taxon>Gammaproteobacteria</taxon>
        <taxon>Thiotrichales</taxon>
        <taxon>Thiotrichaceae</taxon>
        <taxon>Thiomargarita</taxon>
    </lineage>
</organism>
<accession>A0A4E0RDS0</accession>
<keyword evidence="1" id="KW-0472">Membrane</keyword>
<evidence type="ECO:0000313" key="2">
    <source>
        <dbReference type="EMBL" id="TGO02136.1"/>
    </source>
</evidence>
<dbReference type="Proteomes" id="UP000030428">
    <property type="component" value="Unassembled WGS sequence"/>
</dbReference>
<evidence type="ECO:0000313" key="3">
    <source>
        <dbReference type="Proteomes" id="UP000030428"/>
    </source>
</evidence>
<feature type="non-terminal residue" evidence="2">
    <location>
        <position position="60"/>
    </location>
</feature>
<keyword evidence="1" id="KW-0812">Transmembrane</keyword>
<dbReference type="AlphaFoldDB" id="A0A4E0RDS0"/>
<comment type="caution">
    <text evidence="2">The sequence shown here is derived from an EMBL/GenBank/DDBJ whole genome shotgun (WGS) entry which is preliminary data.</text>
</comment>
<protein>
    <submittedName>
        <fullName evidence="2">Uncharacterized protein</fullName>
    </submittedName>
</protein>
<reference evidence="2 3" key="1">
    <citation type="journal article" date="2016" name="Front. Microbiol.">
        <title>Single-Cell (Meta-)Genomics of a Dimorphic Candidatus Thiomargarita nelsonii Reveals Genomic Plasticity.</title>
        <authorList>
            <person name="Flood B.E."/>
            <person name="Fliss P."/>
            <person name="Jones D.S."/>
            <person name="Dick G.J."/>
            <person name="Jain S."/>
            <person name="Kaster A.K."/>
            <person name="Winkel M."/>
            <person name="Mussmann M."/>
            <person name="Bailey J."/>
        </authorList>
    </citation>
    <scope>NUCLEOTIDE SEQUENCE [LARGE SCALE GENOMIC DNA]</scope>
    <source>
        <strain evidence="2">Hydrate Ridge</strain>
    </source>
</reference>
<sequence length="60" mass="6941">MLYTIKDTTFMVSLLYYFGVLSLAGGTEFGEFVLKCQCLPIKRNLNKPRKRYIKRATCSL</sequence>
<name>A0A4E0RDS0_9GAMM</name>
<keyword evidence="1" id="KW-1133">Transmembrane helix</keyword>
<proteinExistence type="predicted"/>